<evidence type="ECO:0000259" key="1">
    <source>
        <dbReference type="Pfam" id="PF06985"/>
    </source>
</evidence>
<dbReference type="Pfam" id="PF06985">
    <property type="entry name" value="HET"/>
    <property type="match status" value="1"/>
</dbReference>
<feature type="domain" description="Heterokaryon incompatibility" evidence="1">
    <location>
        <begin position="87"/>
        <end position="246"/>
    </location>
</feature>
<dbReference type="EMBL" id="KV441521">
    <property type="protein sequence ID" value="OAG13216.1"/>
    <property type="molecule type" value="Genomic_DNA"/>
</dbReference>
<keyword evidence="3" id="KW-1185">Reference proteome</keyword>
<sequence>MDLASFSCTLSQVNTQIGLPVPLQFEELAYTELLKTWLHSCDNNHKQCRPRDNTLQTALPTRLIDVGSVKHPKLRLCTTVLENSCKYAALSYCWGKLTENDKARFCTTNDNHDARTKEGFNESDLPQTHQDAIWMCRNLGIEYLWIDSHCIIQLGDNGDDWEREAKLMENVYSSAYCVFAVTSATSAHEGFLGRGSEPESEPEREPECVYARDHSDRRFYVSTNVEDFDQHVEEGPLNKRAWVLQERYLARRTLHFAAGQVYWECGEEMYCGNLAQLSRPRIGRGLVSDPYFPSELVTSGTFRTWHFIRSLLKDYSQRKLGNPSDRQYAVSGLEERIARVLECGSSYGIFEKYLHRNLLWYPAPRNSTRTECVSVNDDTHNIPSWTWMAYSRSIEFVNIPFSEVDWIKHDHLQFNKERNIVVAASLGEIKDCTTRRCENCTARPCEKRHVLVGAGGETGWVQYDFEGDEEPNTIQCVVIGSETAKDTSPGQYYILLVRPTSTEGQYKRAGVGQVESGWVARQRRSILLV</sequence>
<organism evidence="2 3">
    <name type="scientific">Alternaria alternata</name>
    <name type="common">Alternaria rot fungus</name>
    <name type="synonym">Torula alternata</name>
    <dbReference type="NCBI Taxonomy" id="5599"/>
    <lineage>
        <taxon>Eukaryota</taxon>
        <taxon>Fungi</taxon>
        <taxon>Dikarya</taxon>
        <taxon>Ascomycota</taxon>
        <taxon>Pezizomycotina</taxon>
        <taxon>Dothideomycetes</taxon>
        <taxon>Pleosporomycetidae</taxon>
        <taxon>Pleosporales</taxon>
        <taxon>Pleosporineae</taxon>
        <taxon>Pleosporaceae</taxon>
        <taxon>Alternaria</taxon>
        <taxon>Alternaria sect. Alternaria</taxon>
        <taxon>Alternaria alternata complex</taxon>
    </lineage>
</organism>
<accession>A0A177D160</accession>
<name>A0A177D160_ALTAL</name>
<dbReference type="PANTHER" id="PTHR33112">
    <property type="entry name" value="DOMAIN PROTEIN, PUTATIVE-RELATED"/>
    <property type="match status" value="1"/>
</dbReference>
<reference evidence="2 3" key="1">
    <citation type="submission" date="2016-05" db="EMBL/GenBank/DDBJ databases">
        <title>Comparative analysis of secretome profiles of manganese(II)-oxidizing ascomycete fungi.</title>
        <authorList>
            <consortium name="DOE Joint Genome Institute"/>
            <person name="Zeiner C.A."/>
            <person name="Purvine S.O."/>
            <person name="Zink E.M."/>
            <person name="Wu S."/>
            <person name="Pasa-Tolic L."/>
            <person name="Chaput D.L."/>
            <person name="Haridas S."/>
            <person name="Grigoriev I.V."/>
            <person name="Santelli C.M."/>
            <person name="Hansel C.M."/>
        </authorList>
    </citation>
    <scope>NUCLEOTIDE SEQUENCE [LARGE SCALE GENOMIC DNA]</scope>
    <source>
        <strain evidence="2 3">SRC1lrK2f</strain>
    </source>
</reference>
<gene>
    <name evidence="2" type="ORF">CC77DRAFT_724837</name>
</gene>
<dbReference type="RefSeq" id="XP_018378637.1">
    <property type="nucleotide sequence ID" value="XM_018532920.1"/>
</dbReference>
<evidence type="ECO:0000313" key="3">
    <source>
        <dbReference type="Proteomes" id="UP000077248"/>
    </source>
</evidence>
<dbReference type="KEGG" id="aalt:CC77DRAFT_724837"/>
<dbReference type="STRING" id="5599.A0A177D160"/>
<protein>
    <submittedName>
        <fullName evidence="2">HET-domain-containing protein</fullName>
    </submittedName>
</protein>
<proteinExistence type="predicted"/>
<dbReference type="PANTHER" id="PTHR33112:SF10">
    <property type="entry name" value="TOL"/>
    <property type="match status" value="1"/>
</dbReference>
<evidence type="ECO:0000313" key="2">
    <source>
        <dbReference type="EMBL" id="OAG13216.1"/>
    </source>
</evidence>
<dbReference type="GeneID" id="29118514"/>
<dbReference type="Proteomes" id="UP000077248">
    <property type="component" value="Unassembled WGS sequence"/>
</dbReference>
<dbReference type="InterPro" id="IPR010730">
    <property type="entry name" value="HET"/>
</dbReference>
<dbReference type="AlphaFoldDB" id="A0A177D160"/>
<dbReference type="OMA" id="IWIYLER"/>
<dbReference type="VEuPathDB" id="FungiDB:CC77DRAFT_724837"/>